<dbReference type="RefSeq" id="XP_068346353.1">
    <property type="nucleotide sequence ID" value="XM_068513244.1"/>
</dbReference>
<dbReference type="GO" id="GO:0005198">
    <property type="term" value="F:structural molecule activity"/>
    <property type="evidence" value="ECO:0007669"/>
    <property type="project" value="InterPro"/>
</dbReference>
<protein>
    <submittedName>
        <fullName evidence="12">Uncharacterized protein</fullName>
    </submittedName>
</protein>
<dbReference type="InterPro" id="IPR037363">
    <property type="entry name" value="Sec13/Seh1_fam"/>
</dbReference>
<dbReference type="EMBL" id="MLAK01001424">
    <property type="protein sequence ID" value="OHS93216.1"/>
    <property type="molecule type" value="Genomic_DNA"/>
</dbReference>
<feature type="repeat" description="WD" evidence="11">
    <location>
        <begin position="202"/>
        <end position="247"/>
    </location>
</feature>
<evidence type="ECO:0000256" key="6">
    <source>
        <dbReference type="ARBA" id="ARBA00022816"/>
    </source>
</evidence>
<evidence type="ECO:0000256" key="8">
    <source>
        <dbReference type="ARBA" id="ARBA00023010"/>
    </source>
</evidence>
<proteinExistence type="inferred from homology"/>
<keyword evidence="8" id="KW-0811">Translocation</keyword>
<dbReference type="AlphaFoldDB" id="A0A1J4J109"/>
<dbReference type="GO" id="GO:0090114">
    <property type="term" value="P:COPII-coated vesicle budding"/>
    <property type="evidence" value="ECO:0007669"/>
    <property type="project" value="TreeGrafter"/>
</dbReference>
<comment type="subcellular location">
    <subcellularLocation>
        <location evidence="1">Nucleus</location>
        <location evidence="1">Nuclear pore complex</location>
    </subcellularLocation>
</comment>
<keyword evidence="4 11" id="KW-0853">WD repeat</keyword>
<dbReference type="GO" id="GO:0030127">
    <property type="term" value="C:COPII vesicle coat"/>
    <property type="evidence" value="ECO:0007669"/>
    <property type="project" value="TreeGrafter"/>
</dbReference>
<dbReference type="PROSITE" id="PS50082">
    <property type="entry name" value="WD_REPEATS_2"/>
    <property type="match status" value="1"/>
</dbReference>
<evidence type="ECO:0000256" key="7">
    <source>
        <dbReference type="ARBA" id="ARBA00022927"/>
    </source>
</evidence>
<evidence type="ECO:0000256" key="2">
    <source>
        <dbReference type="ARBA" id="ARBA00010102"/>
    </source>
</evidence>
<dbReference type="SMART" id="SM00320">
    <property type="entry name" value="WD40"/>
    <property type="match status" value="4"/>
</dbReference>
<keyword evidence="6" id="KW-0509">mRNA transport</keyword>
<evidence type="ECO:0000256" key="9">
    <source>
        <dbReference type="ARBA" id="ARBA00023132"/>
    </source>
</evidence>
<organism evidence="12 13">
    <name type="scientific">Tritrichomonas foetus</name>
    <dbReference type="NCBI Taxonomy" id="1144522"/>
    <lineage>
        <taxon>Eukaryota</taxon>
        <taxon>Metamonada</taxon>
        <taxon>Parabasalia</taxon>
        <taxon>Tritrichomonadida</taxon>
        <taxon>Tritrichomonadidae</taxon>
        <taxon>Tritrichomonas</taxon>
    </lineage>
</organism>
<evidence type="ECO:0000256" key="4">
    <source>
        <dbReference type="ARBA" id="ARBA00022574"/>
    </source>
</evidence>
<dbReference type="GO" id="GO:0051028">
    <property type="term" value="P:mRNA transport"/>
    <property type="evidence" value="ECO:0007669"/>
    <property type="project" value="UniProtKB-KW"/>
</dbReference>
<dbReference type="Gene3D" id="2.130.10.10">
    <property type="entry name" value="YVTN repeat-like/Quinoprotein amine dehydrogenase"/>
    <property type="match status" value="1"/>
</dbReference>
<dbReference type="GeneID" id="94847948"/>
<evidence type="ECO:0000256" key="10">
    <source>
        <dbReference type="ARBA" id="ARBA00023242"/>
    </source>
</evidence>
<sequence length="296" mass="32552">MGDIPNHIQVPNLDRVADCCFNPEGTLLAFLYIDGTVRIFEGDEGRKFHSIFETQPCCRRATSISFAPSENGAIFAFADESGRSYLYQRIKVNEFKQVVPFHQHKAPINALSFAPVALCFAAAASDGFISITSCEKQNWSVQQVKISDKPATSVSWSPPQYMSFIEAPNTSSSVRFVAGAADGNFTVFQSRGSSWAQEGLPVAAHDGAVNAVAWRPLAGFTRYEIATCGSDGLVKLWTFDDNKWSYIIICKSEEEEPVALKWSSCGFILNVSSGTNTVTLYREIALGNWQVLETTI</sequence>
<dbReference type="GO" id="GO:0006606">
    <property type="term" value="P:protein import into nucleus"/>
    <property type="evidence" value="ECO:0007669"/>
    <property type="project" value="TreeGrafter"/>
</dbReference>
<keyword evidence="7" id="KW-0653">Protein transport</keyword>
<dbReference type="InterPro" id="IPR015943">
    <property type="entry name" value="WD40/YVTN_repeat-like_dom_sf"/>
</dbReference>
<keyword evidence="9" id="KW-0906">Nuclear pore complex</keyword>
<keyword evidence="10" id="KW-0539">Nucleus</keyword>
<dbReference type="InterPro" id="IPR036322">
    <property type="entry name" value="WD40_repeat_dom_sf"/>
</dbReference>
<gene>
    <name evidence="12" type="ORF">TRFO_40501</name>
</gene>
<dbReference type="Pfam" id="PF00400">
    <property type="entry name" value="WD40"/>
    <property type="match status" value="2"/>
</dbReference>
<accession>A0A1J4J109</accession>
<evidence type="ECO:0000256" key="11">
    <source>
        <dbReference type="PROSITE-ProRule" id="PRU00221"/>
    </source>
</evidence>
<comment type="similarity">
    <text evidence="2">Belongs to the WD repeat SEC13 family.</text>
</comment>
<dbReference type="OrthoDB" id="364224at2759"/>
<dbReference type="PANTHER" id="PTHR11024:SF2">
    <property type="entry name" value="PROTEIN SEC13 HOMOLOG"/>
    <property type="match status" value="1"/>
</dbReference>
<dbReference type="Proteomes" id="UP000179807">
    <property type="component" value="Unassembled WGS sequence"/>
</dbReference>
<evidence type="ECO:0000313" key="13">
    <source>
        <dbReference type="Proteomes" id="UP000179807"/>
    </source>
</evidence>
<dbReference type="VEuPathDB" id="TrichDB:TRFO_40501"/>
<keyword evidence="3" id="KW-0813">Transport</keyword>
<evidence type="ECO:0000256" key="3">
    <source>
        <dbReference type="ARBA" id="ARBA00022448"/>
    </source>
</evidence>
<dbReference type="InterPro" id="IPR001680">
    <property type="entry name" value="WD40_rpt"/>
</dbReference>
<keyword evidence="13" id="KW-1185">Reference proteome</keyword>
<evidence type="ECO:0000256" key="5">
    <source>
        <dbReference type="ARBA" id="ARBA00022737"/>
    </source>
</evidence>
<name>A0A1J4J109_9EUKA</name>
<dbReference type="PANTHER" id="PTHR11024">
    <property type="entry name" value="NUCLEAR PORE COMPLEX PROTEIN SEC13 / SEH1 FAMILY MEMBER"/>
    <property type="match status" value="1"/>
</dbReference>
<keyword evidence="5" id="KW-0677">Repeat</keyword>
<comment type="caution">
    <text evidence="12">The sequence shown here is derived from an EMBL/GenBank/DDBJ whole genome shotgun (WGS) entry which is preliminary data.</text>
</comment>
<reference evidence="12" key="1">
    <citation type="submission" date="2016-10" db="EMBL/GenBank/DDBJ databases">
        <authorList>
            <person name="Benchimol M."/>
            <person name="Almeida L.G."/>
            <person name="Vasconcelos A.T."/>
            <person name="Perreira-Neves A."/>
            <person name="Rosa I.A."/>
            <person name="Tasca T."/>
            <person name="Bogo M.R."/>
            <person name="de Souza W."/>
        </authorList>
    </citation>
    <scope>NUCLEOTIDE SEQUENCE [LARGE SCALE GENOMIC DNA]</scope>
    <source>
        <strain evidence="12">K</strain>
    </source>
</reference>
<dbReference type="SUPFAM" id="SSF50978">
    <property type="entry name" value="WD40 repeat-like"/>
    <property type="match status" value="1"/>
</dbReference>
<evidence type="ECO:0000256" key="1">
    <source>
        <dbReference type="ARBA" id="ARBA00004567"/>
    </source>
</evidence>
<dbReference type="GO" id="GO:0031080">
    <property type="term" value="C:nuclear pore outer ring"/>
    <property type="evidence" value="ECO:0007669"/>
    <property type="project" value="TreeGrafter"/>
</dbReference>
<evidence type="ECO:0000313" key="12">
    <source>
        <dbReference type="EMBL" id="OHS93216.1"/>
    </source>
</evidence>